<proteinExistence type="predicted"/>
<dbReference type="EMBL" id="VDMD01000007">
    <property type="protein sequence ID" value="TRM64226.1"/>
    <property type="molecule type" value="Genomic_DNA"/>
</dbReference>
<evidence type="ECO:0000259" key="3">
    <source>
        <dbReference type="Pfam" id="PF19343"/>
    </source>
</evidence>
<keyword evidence="5" id="KW-1185">Reference proteome</keyword>
<dbReference type="Pfam" id="PF14613">
    <property type="entry name" value="HAM1_C"/>
    <property type="match status" value="1"/>
</dbReference>
<dbReference type="OrthoDB" id="19394at2759"/>
<dbReference type="PANTHER" id="PTHR31138:SF1">
    <property type="entry name" value="PDZ DOMAIN-CONTAINING PROTEIN"/>
    <property type="match status" value="1"/>
</dbReference>
<dbReference type="AlphaFoldDB" id="A0A550CHP1"/>
<evidence type="ECO:0000256" key="1">
    <source>
        <dbReference type="SAM" id="MobiDB-lite"/>
    </source>
</evidence>
<dbReference type="GO" id="GO:0008289">
    <property type="term" value="F:lipid binding"/>
    <property type="evidence" value="ECO:0007669"/>
    <property type="project" value="InterPro"/>
</dbReference>
<comment type="caution">
    <text evidence="4">The sequence shown here is derived from an EMBL/GenBank/DDBJ whole genome shotgun (WGS) entry which is preliminary data.</text>
</comment>
<dbReference type="STRING" id="97359.A0A550CHP1"/>
<protein>
    <submittedName>
        <fullName evidence="4">Uncharacterized protein</fullName>
    </submittedName>
</protein>
<feature type="compositionally biased region" description="Polar residues" evidence="1">
    <location>
        <begin position="741"/>
        <end position="759"/>
    </location>
</feature>
<feature type="region of interest" description="Disordered" evidence="1">
    <location>
        <begin position="731"/>
        <end position="769"/>
    </location>
</feature>
<dbReference type="InterPro" id="IPR045967">
    <property type="entry name" value="HAM1-like_N"/>
</dbReference>
<dbReference type="Proteomes" id="UP000320762">
    <property type="component" value="Unassembled WGS sequence"/>
</dbReference>
<evidence type="ECO:0000313" key="4">
    <source>
        <dbReference type="EMBL" id="TRM64226.1"/>
    </source>
</evidence>
<name>A0A550CHP1_9AGAR</name>
<reference evidence="4 5" key="1">
    <citation type="journal article" date="2019" name="New Phytol.">
        <title>Comparative genomics reveals unique wood-decay strategies and fruiting body development in the Schizophyllaceae.</title>
        <authorList>
            <person name="Almasi E."/>
            <person name="Sahu N."/>
            <person name="Krizsan K."/>
            <person name="Balint B."/>
            <person name="Kovacs G.M."/>
            <person name="Kiss B."/>
            <person name="Cseklye J."/>
            <person name="Drula E."/>
            <person name="Henrissat B."/>
            <person name="Nagy I."/>
            <person name="Chovatia M."/>
            <person name="Adam C."/>
            <person name="LaButti K."/>
            <person name="Lipzen A."/>
            <person name="Riley R."/>
            <person name="Grigoriev I.V."/>
            <person name="Nagy L.G."/>
        </authorList>
    </citation>
    <scope>NUCLEOTIDE SEQUENCE [LARGE SCALE GENOMIC DNA]</scope>
    <source>
        <strain evidence="4 5">NL-1724</strain>
    </source>
</reference>
<dbReference type="Pfam" id="PF19343">
    <property type="entry name" value="HAM1_N"/>
    <property type="match status" value="1"/>
</dbReference>
<evidence type="ECO:0000259" key="2">
    <source>
        <dbReference type="Pfam" id="PF14613"/>
    </source>
</evidence>
<sequence>MSLPQAPKDISSKPKAGAVTDPVNKRDKEADIDRKVRLFGVIAAFRDGRMPSNGQIDRALKYAIDNTPFSVDRLSPEGKRLVKDSSQILETARVIVKEKNADQVFQEFVWNTRDVDVASKGRKTDLPVGKQQAKQDGQKAANHLRTLMSLILTNSEVRKLLSDFAVIGRDVLAKGASEAAGKLRPTEDQLAKVDEPAPEGEFMSKEEYEQQKREAKEKAEAFKNGRYNHDERPVLNMAAGEADLIEDTPSSSEYSVEPATTTDVANSSDKPKTLMGKMKGLRNDLSAKIPQQHKEKANEHLDRGKDFIDDYFPQERREQYIYRLKKVIVECQKHDDYQESITWLLDTISQYFAHGQNVGKQHAKHTANAAQDDQSLTNAWGELRKLLERFANGQSMDVIFDAANRLAEDAKNDKALEAWLERANAYIRKTLLQPGFVLKDECNEEAADLRKTGQVFFEDKYKGHFDNFFQSIATFGRAMGEDPLNQRFGQDWTRLTKDLLFDSEGRLAFKSELWADIRHTILPAVVDKVGYVPIPRIEYTDDAFDLVIENLVLSGRNLFPNIIEVQANNYFKYSPYASIKDEGKHEFTLTFSQIQADLRDVAFYFSKKTGLPKISDSGLADIVLGGEGLKATVKVSNTPDKSSVLKVKDVKVKVDTLKFSIRDSKHDLLYKTLKPLVMGLVKKQIQKAVADAIRTGMEYVDGQLVRVRDRMDEAKASENETRVDALKGMMKSTKEEADAKSNATKRSSSQFKMPTSKRTSLLPDKGHATGIVNRTDKRESLVEKGERWRSEAFTIV</sequence>
<feature type="compositionally biased region" description="Basic and acidic residues" evidence="1">
    <location>
        <begin position="184"/>
        <end position="195"/>
    </location>
</feature>
<dbReference type="InterPro" id="IPR027842">
    <property type="entry name" value="HAM1-like_C"/>
</dbReference>
<dbReference type="SUPFAM" id="SSF55394">
    <property type="entry name" value="Bactericidal permeability-increasing protein, BPI"/>
    <property type="match status" value="1"/>
</dbReference>
<feature type="region of interest" description="Disordered" evidence="1">
    <location>
        <begin position="1"/>
        <end position="27"/>
    </location>
</feature>
<feature type="domain" description="HAM1-like N-terminal" evidence="3">
    <location>
        <begin position="15"/>
        <end position="639"/>
    </location>
</feature>
<feature type="compositionally biased region" description="Polar residues" evidence="1">
    <location>
        <begin position="248"/>
        <end position="268"/>
    </location>
</feature>
<dbReference type="PANTHER" id="PTHR31138">
    <property type="entry name" value="CHROMOSOME 19, WHOLE GENOME SHOTGUN SEQUENCE"/>
    <property type="match status" value="1"/>
</dbReference>
<dbReference type="InterPro" id="IPR017943">
    <property type="entry name" value="Bactericidal_perm-incr_a/b_dom"/>
</dbReference>
<feature type="region of interest" description="Disordered" evidence="1">
    <location>
        <begin position="179"/>
        <end position="206"/>
    </location>
</feature>
<accession>A0A550CHP1</accession>
<dbReference type="Gene3D" id="3.15.10.10">
    <property type="entry name" value="Bactericidal permeability-increasing protein, domain 1"/>
    <property type="match status" value="1"/>
</dbReference>
<feature type="domain" description="HAM1-like C-terminal" evidence="2">
    <location>
        <begin position="652"/>
        <end position="796"/>
    </location>
</feature>
<feature type="region of interest" description="Disordered" evidence="1">
    <location>
        <begin position="247"/>
        <end position="272"/>
    </location>
</feature>
<evidence type="ECO:0000313" key="5">
    <source>
        <dbReference type="Proteomes" id="UP000320762"/>
    </source>
</evidence>
<gene>
    <name evidence="4" type="ORF">BD626DRAFT_429803</name>
</gene>
<organism evidence="4 5">
    <name type="scientific">Schizophyllum amplum</name>
    <dbReference type="NCBI Taxonomy" id="97359"/>
    <lineage>
        <taxon>Eukaryota</taxon>
        <taxon>Fungi</taxon>
        <taxon>Dikarya</taxon>
        <taxon>Basidiomycota</taxon>
        <taxon>Agaricomycotina</taxon>
        <taxon>Agaricomycetes</taxon>
        <taxon>Agaricomycetidae</taxon>
        <taxon>Agaricales</taxon>
        <taxon>Schizophyllaceae</taxon>
        <taxon>Schizophyllum</taxon>
    </lineage>
</organism>